<evidence type="ECO:0000256" key="4">
    <source>
        <dbReference type="ARBA" id="ARBA00022691"/>
    </source>
</evidence>
<keyword evidence="2 8" id="KW-0489">Methyltransferase</keyword>
<reference evidence="8 9" key="1">
    <citation type="submission" date="2010-03" db="EMBL/GenBank/DDBJ databases">
        <title>The genome sequence of Clostridiales sp. SSC/2.</title>
        <authorList>
            <consortium name="metaHIT consortium -- http://www.metahit.eu/"/>
            <person name="Pajon A."/>
            <person name="Turner K."/>
            <person name="Parkhill J."/>
            <person name="Duncan S."/>
            <person name="Flint H."/>
        </authorList>
    </citation>
    <scope>NUCLEOTIDE SEQUENCE [LARGE SCALE GENOMIC DNA]</scope>
    <source>
        <strain evidence="8 9">SSC/2</strain>
    </source>
</reference>
<evidence type="ECO:0000313" key="8">
    <source>
        <dbReference type="EMBL" id="CBL39447.1"/>
    </source>
</evidence>
<dbReference type="InterPro" id="IPR051537">
    <property type="entry name" value="DNA_Adenine_Mtase"/>
</dbReference>
<dbReference type="InterPro" id="IPR029063">
    <property type="entry name" value="SAM-dependent_MTases_sf"/>
</dbReference>
<dbReference type="RefSeq" id="WP_015530775.1">
    <property type="nucleotide sequence ID" value="NC_021016.1"/>
</dbReference>
<comment type="catalytic activity">
    <reaction evidence="6">
        <text>a 2'-deoxyadenosine in DNA + S-adenosyl-L-methionine = an N(6)-methyl-2'-deoxyadenosine in DNA + S-adenosyl-L-homocysteine + H(+)</text>
        <dbReference type="Rhea" id="RHEA:15197"/>
        <dbReference type="Rhea" id="RHEA-COMP:12418"/>
        <dbReference type="Rhea" id="RHEA-COMP:12419"/>
        <dbReference type="ChEBI" id="CHEBI:15378"/>
        <dbReference type="ChEBI" id="CHEBI:57856"/>
        <dbReference type="ChEBI" id="CHEBI:59789"/>
        <dbReference type="ChEBI" id="CHEBI:90615"/>
        <dbReference type="ChEBI" id="CHEBI:90616"/>
        <dbReference type="EC" id="2.1.1.72"/>
    </reaction>
</comment>
<evidence type="ECO:0000256" key="6">
    <source>
        <dbReference type="ARBA" id="ARBA00047942"/>
    </source>
</evidence>
<dbReference type="AlphaFoldDB" id="D4MVN1"/>
<dbReference type="PANTHER" id="PTHR42933:SF1">
    <property type="entry name" value="SITE-SPECIFIC DNA-METHYLTRANSFERASE (ADENINE-SPECIFIC)"/>
    <property type="match status" value="1"/>
</dbReference>
<evidence type="ECO:0000259" key="7">
    <source>
        <dbReference type="Pfam" id="PF02384"/>
    </source>
</evidence>
<keyword evidence="3 8" id="KW-0808">Transferase</keyword>
<evidence type="ECO:0000256" key="5">
    <source>
        <dbReference type="ARBA" id="ARBA00022747"/>
    </source>
</evidence>
<evidence type="ECO:0000256" key="3">
    <source>
        <dbReference type="ARBA" id="ARBA00022679"/>
    </source>
</evidence>
<dbReference type="Pfam" id="PF02384">
    <property type="entry name" value="N6_Mtase"/>
    <property type="match status" value="1"/>
</dbReference>
<sequence>MEDRKSLLEIFGVKESYKLSDKILEYLLSDQAADKIQEVKDEGYTEIRDIFQEEQGDRKNLKQDFTPDCICQIVAEIMKDGDNIDMCSGTGALSKWANKTRGIKINEYEYSERTIPFALLDACVNGMTGMISRADCLRSQIFESYALEQCGEISIPRQVERQNPDQYKNIIMNPPYSMKFPDTDDYEILGWKIPKSKADFGFILRGVQHLKEDGRQIAVLPHGILFRGAQEGKIRRWLIENHMISAVIGVPDKLFLNTSIPVFLLVIEHNSKDVLFIDASKEFIKKAAQNDMEEKYIEKVVNTFLNRKEVEKYSYIASYEEIEENDFNLNIPRYVDTFEEEPLPDVRQILKDLKQIDEEETKIKADLYSMLNDLTGSKEDMEVVEMHKNILKPKKPAKEVIGQLSFEGLL</sequence>
<accession>D4MVN1</accession>
<protein>
    <recommendedName>
        <fullName evidence="1">site-specific DNA-methyltransferase (adenine-specific)</fullName>
        <ecNumber evidence="1">2.1.1.72</ecNumber>
    </recommendedName>
</protein>
<feature type="domain" description="DNA methylase adenine-specific" evidence="7">
    <location>
        <begin position="60"/>
        <end position="341"/>
    </location>
</feature>
<dbReference type="PRINTS" id="PR00507">
    <property type="entry name" value="N12N6MTFRASE"/>
</dbReference>
<organism evidence="8 9">
    <name type="scientific">Anaerostipes hadrus</name>
    <dbReference type="NCBI Taxonomy" id="649756"/>
    <lineage>
        <taxon>Bacteria</taxon>
        <taxon>Bacillati</taxon>
        <taxon>Bacillota</taxon>
        <taxon>Clostridia</taxon>
        <taxon>Lachnospirales</taxon>
        <taxon>Lachnospiraceae</taxon>
        <taxon>Anaerostipes</taxon>
    </lineage>
</organism>
<dbReference type="InterPro" id="IPR003356">
    <property type="entry name" value="DNA_methylase_A-5"/>
</dbReference>
<dbReference type="Gene3D" id="3.40.50.150">
    <property type="entry name" value="Vaccinia Virus protein VP39"/>
    <property type="match status" value="1"/>
</dbReference>
<dbReference type="GO" id="GO:0009307">
    <property type="term" value="P:DNA restriction-modification system"/>
    <property type="evidence" value="ECO:0007669"/>
    <property type="project" value="UniProtKB-KW"/>
</dbReference>
<dbReference type="KEGG" id="bprl:CL2_26190"/>
<dbReference type="SUPFAM" id="SSF53335">
    <property type="entry name" value="S-adenosyl-L-methionine-dependent methyltransferases"/>
    <property type="match status" value="1"/>
</dbReference>
<dbReference type="EMBL" id="FP929061">
    <property type="protein sequence ID" value="CBL39447.1"/>
    <property type="molecule type" value="Genomic_DNA"/>
</dbReference>
<proteinExistence type="predicted"/>
<dbReference type="Proteomes" id="UP000008960">
    <property type="component" value="Chromosome"/>
</dbReference>
<dbReference type="GO" id="GO:0008170">
    <property type="term" value="F:N-methyltransferase activity"/>
    <property type="evidence" value="ECO:0007669"/>
    <property type="project" value="InterPro"/>
</dbReference>
<evidence type="ECO:0000313" key="9">
    <source>
        <dbReference type="Proteomes" id="UP000008960"/>
    </source>
</evidence>
<keyword evidence="4" id="KW-0949">S-adenosyl-L-methionine</keyword>
<dbReference type="EC" id="2.1.1.72" evidence="1"/>
<evidence type="ECO:0000256" key="1">
    <source>
        <dbReference type="ARBA" id="ARBA00011900"/>
    </source>
</evidence>
<dbReference type="GO" id="GO:0003677">
    <property type="term" value="F:DNA binding"/>
    <property type="evidence" value="ECO:0007669"/>
    <property type="project" value="InterPro"/>
</dbReference>
<dbReference type="GO" id="GO:0009007">
    <property type="term" value="F:site-specific DNA-methyltransferase (adenine-specific) activity"/>
    <property type="evidence" value="ECO:0007669"/>
    <property type="project" value="UniProtKB-EC"/>
</dbReference>
<keyword evidence="5" id="KW-0680">Restriction system</keyword>
<dbReference type="PANTHER" id="PTHR42933">
    <property type="entry name" value="SLR6095 PROTEIN"/>
    <property type="match status" value="1"/>
</dbReference>
<gene>
    <name evidence="8" type="ORF">CL2_26190</name>
</gene>
<name>D4MVN1_ANAHA</name>
<reference evidence="8 9" key="2">
    <citation type="submission" date="2010-03" db="EMBL/GenBank/DDBJ databases">
        <authorList>
            <person name="Pajon A."/>
        </authorList>
    </citation>
    <scope>NUCLEOTIDE SEQUENCE [LARGE SCALE GENOMIC DNA]</scope>
    <source>
        <strain evidence="8 9">SSC/2</strain>
    </source>
</reference>
<dbReference type="PATRIC" id="fig|245018.3.peg.2909"/>
<evidence type="ECO:0000256" key="2">
    <source>
        <dbReference type="ARBA" id="ARBA00022603"/>
    </source>
</evidence>
<dbReference type="GO" id="GO:0032259">
    <property type="term" value="P:methylation"/>
    <property type="evidence" value="ECO:0007669"/>
    <property type="project" value="UniProtKB-KW"/>
</dbReference>